<comment type="caution">
    <text evidence="12">The sequence shown here is derived from an EMBL/GenBank/DDBJ whole genome shotgun (WGS) entry which is preliminary data.</text>
</comment>
<dbReference type="Gene3D" id="1.10.8.50">
    <property type="match status" value="1"/>
</dbReference>
<dbReference type="PROSITE" id="PS51068">
    <property type="entry name" value="FPG_CAT"/>
    <property type="match status" value="1"/>
</dbReference>
<dbReference type="GO" id="GO:0008534">
    <property type="term" value="F:oxidized purine nucleobase lesion DNA N-glycosylase activity"/>
    <property type="evidence" value="ECO:0007669"/>
    <property type="project" value="UniProtKB-EC"/>
</dbReference>
<evidence type="ECO:0000256" key="10">
    <source>
        <dbReference type="SAM" id="MobiDB-lite"/>
    </source>
</evidence>
<dbReference type="GO" id="GO:0003906">
    <property type="term" value="F:DNA-(apurinic or apyrimidinic site) endonuclease activity"/>
    <property type="evidence" value="ECO:0007669"/>
    <property type="project" value="InterPro"/>
</dbReference>
<dbReference type="Pfam" id="PF01149">
    <property type="entry name" value="Fapy_DNA_glyco"/>
    <property type="match status" value="1"/>
</dbReference>
<dbReference type="Gene3D" id="3.20.190.10">
    <property type="entry name" value="MutM-like, N-terminal"/>
    <property type="match status" value="1"/>
</dbReference>
<dbReference type="SUPFAM" id="SSF81624">
    <property type="entry name" value="N-terminal domain of MutM-like DNA repair proteins"/>
    <property type="match status" value="1"/>
</dbReference>
<dbReference type="EMBL" id="WJXW01000001">
    <property type="protein sequence ID" value="KAF9740585.1"/>
    <property type="molecule type" value="Genomic_DNA"/>
</dbReference>
<keyword evidence="8" id="KW-0511">Multifunctional enzyme</keyword>
<dbReference type="GO" id="GO:0008270">
    <property type="term" value="F:zinc ion binding"/>
    <property type="evidence" value="ECO:0007669"/>
    <property type="project" value="InterPro"/>
</dbReference>
<evidence type="ECO:0000256" key="4">
    <source>
        <dbReference type="ARBA" id="ARBA00022801"/>
    </source>
</evidence>
<keyword evidence="6" id="KW-0234">DNA repair</keyword>
<dbReference type="PANTHER" id="PTHR22993:SF9">
    <property type="entry name" value="FORMAMIDOPYRIMIDINE-DNA GLYCOSYLASE"/>
    <property type="match status" value="1"/>
</dbReference>
<protein>
    <submittedName>
        <fullName evidence="12">Formamidopyrimidine-DNA glycosylase</fullName>
    </submittedName>
</protein>
<feature type="domain" description="Formamidopyrimidine-DNA glycosylase catalytic" evidence="11">
    <location>
        <begin position="2"/>
        <end position="132"/>
    </location>
</feature>
<evidence type="ECO:0000256" key="2">
    <source>
        <dbReference type="ARBA" id="ARBA00009409"/>
    </source>
</evidence>
<evidence type="ECO:0000313" key="12">
    <source>
        <dbReference type="EMBL" id="KAF9740585.1"/>
    </source>
</evidence>
<dbReference type="SMART" id="SM01232">
    <property type="entry name" value="H2TH"/>
    <property type="match status" value="1"/>
</dbReference>
<dbReference type="PANTHER" id="PTHR22993">
    <property type="entry name" value="FORMAMIDOPYRIMIDINE-DNA GLYCOSYLASE"/>
    <property type="match status" value="1"/>
</dbReference>
<evidence type="ECO:0000256" key="8">
    <source>
        <dbReference type="ARBA" id="ARBA00023268"/>
    </source>
</evidence>
<dbReference type="GO" id="GO:0006284">
    <property type="term" value="P:base-excision repair"/>
    <property type="evidence" value="ECO:0007669"/>
    <property type="project" value="InterPro"/>
</dbReference>
<dbReference type="GO" id="GO:0003684">
    <property type="term" value="F:damaged DNA binding"/>
    <property type="evidence" value="ECO:0007669"/>
    <property type="project" value="InterPro"/>
</dbReference>
<keyword evidence="3" id="KW-0227">DNA damage</keyword>
<dbReference type="InterPro" id="IPR012319">
    <property type="entry name" value="FPG_cat"/>
</dbReference>
<organism evidence="12 13">
    <name type="scientific">Paraphaeosphaeria minitans</name>
    <dbReference type="NCBI Taxonomy" id="565426"/>
    <lineage>
        <taxon>Eukaryota</taxon>
        <taxon>Fungi</taxon>
        <taxon>Dikarya</taxon>
        <taxon>Ascomycota</taxon>
        <taxon>Pezizomycotina</taxon>
        <taxon>Dothideomycetes</taxon>
        <taxon>Pleosporomycetidae</taxon>
        <taxon>Pleosporales</taxon>
        <taxon>Massarineae</taxon>
        <taxon>Didymosphaeriaceae</taxon>
        <taxon>Paraphaeosphaeria</taxon>
    </lineage>
</organism>
<gene>
    <name evidence="12" type="ORF">PMIN01_00124</name>
</gene>
<dbReference type="Proteomes" id="UP000756921">
    <property type="component" value="Unassembled WGS sequence"/>
</dbReference>
<sequence>MPEIGEVARIVHFLKKYAAGRVIKAVQAQEDTIVYGKVGTSASEFQKMMTGKKIVDAKQQGKYFWLEMDSPPHPLMHFGMAGLMKFSNDDTAHYRPAKIEASEWPPKYWKFNLELEGEPDCQVSFVDVRRLARIRLIDAKAEDLRKTSPLKENGPDPVIDPDILTVEWLSNKFRSKKVPVKALLLDQANISGIGNWVGDEIMYQAKMHPEQYSNTFSDAQVAELHKAMMYVCNTAVDTLAESDKFPEDWLMKHRWGKGKKDGQNLPNGAKITFLKVGGRTSAVVPSVQKKTVTVMGDVPGDVVGEEDDDEEPKPNKAAKRKTKAKKEVEDSEESEEKLPVSTKRGRGRKAADPQVKDSEEDSEEKLPVQTKRGNEKVADDVKEEDEKEASRVKKQKMSTIAPGRTKVTARRRVSRPPFDK</sequence>
<accession>A0A9P6GU56</accession>
<evidence type="ECO:0000256" key="1">
    <source>
        <dbReference type="ARBA" id="ARBA00001668"/>
    </source>
</evidence>
<dbReference type="InterPro" id="IPR035937">
    <property type="entry name" value="FPG_N"/>
</dbReference>
<comment type="catalytic activity">
    <reaction evidence="1">
        <text>Hydrolysis of DNA containing ring-opened 7-methylguanine residues, releasing 2,6-diamino-4-hydroxy-5-(N-methyl)formamidopyrimidine.</text>
        <dbReference type="EC" id="3.2.2.23"/>
    </reaction>
</comment>
<dbReference type="Pfam" id="PF06831">
    <property type="entry name" value="H2TH"/>
    <property type="match status" value="1"/>
</dbReference>
<evidence type="ECO:0000256" key="5">
    <source>
        <dbReference type="ARBA" id="ARBA00023125"/>
    </source>
</evidence>
<reference evidence="12" key="1">
    <citation type="journal article" date="2020" name="Mol. Plant Microbe Interact.">
        <title>Genome Sequence of the Biocontrol Agent Coniothyrium minitans strain Conio (IMI 134523).</title>
        <authorList>
            <person name="Patel D."/>
            <person name="Shittu T.A."/>
            <person name="Baroncelli R."/>
            <person name="Muthumeenakshi S."/>
            <person name="Osborne T.H."/>
            <person name="Janganan T.K."/>
            <person name="Sreenivasaprasad S."/>
        </authorList>
    </citation>
    <scope>NUCLEOTIDE SEQUENCE</scope>
    <source>
        <strain evidence="12">Conio</strain>
    </source>
</reference>
<keyword evidence="4" id="KW-0378">Hydrolase</keyword>
<dbReference type="AlphaFoldDB" id="A0A9P6GU56"/>
<dbReference type="OrthoDB" id="444592at2759"/>
<feature type="region of interest" description="Disordered" evidence="10">
    <location>
        <begin position="295"/>
        <end position="420"/>
    </location>
</feature>
<evidence type="ECO:0000256" key="7">
    <source>
        <dbReference type="ARBA" id="ARBA00023239"/>
    </source>
</evidence>
<evidence type="ECO:0000259" key="11">
    <source>
        <dbReference type="PROSITE" id="PS51068"/>
    </source>
</evidence>
<keyword evidence="13" id="KW-1185">Reference proteome</keyword>
<dbReference type="SUPFAM" id="SSF46946">
    <property type="entry name" value="S13-like H2TH domain"/>
    <property type="match status" value="1"/>
</dbReference>
<evidence type="ECO:0000256" key="9">
    <source>
        <dbReference type="ARBA" id="ARBA00023295"/>
    </source>
</evidence>
<name>A0A9P6GU56_9PLEO</name>
<evidence type="ECO:0000256" key="6">
    <source>
        <dbReference type="ARBA" id="ARBA00023204"/>
    </source>
</evidence>
<dbReference type="GO" id="GO:0016829">
    <property type="term" value="F:lyase activity"/>
    <property type="evidence" value="ECO:0007669"/>
    <property type="project" value="UniProtKB-KW"/>
</dbReference>
<keyword evidence="7" id="KW-0456">Lyase</keyword>
<dbReference type="SMART" id="SM00898">
    <property type="entry name" value="Fapy_DNA_glyco"/>
    <property type="match status" value="1"/>
</dbReference>
<keyword evidence="5" id="KW-0238">DNA-binding</keyword>
<evidence type="ECO:0000256" key="3">
    <source>
        <dbReference type="ARBA" id="ARBA00022763"/>
    </source>
</evidence>
<dbReference type="FunFam" id="1.10.8.50:FF:000009">
    <property type="entry name" value="Formamidopyrimidine-DNA glycosylase"/>
    <property type="match status" value="1"/>
</dbReference>
<keyword evidence="9" id="KW-0326">Glycosidase</keyword>
<dbReference type="GO" id="GO:0005634">
    <property type="term" value="C:nucleus"/>
    <property type="evidence" value="ECO:0007669"/>
    <property type="project" value="TreeGrafter"/>
</dbReference>
<evidence type="ECO:0000313" key="13">
    <source>
        <dbReference type="Proteomes" id="UP000756921"/>
    </source>
</evidence>
<dbReference type="InterPro" id="IPR010979">
    <property type="entry name" value="Ribosomal_uS13-like_H2TH"/>
</dbReference>
<proteinExistence type="inferred from homology"/>
<comment type="similarity">
    <text evidence="2">Belongs to the FPG family.</text>
</comment>
<dbReference type="InterPro" id="IPR015886">
    <property type="entry name" value="H2TH_FPG"/>
</dbReference>
<dbReference type="CDD" id="cd08972">
    <property type="entry name" value="PF_Nei_N"/>
    <property type="match status" value="1"/>
</dbReference>